<evidence type="ECO:0000313" key="2">
    <source>
        <dbReference type="EMBL" id="SVC74138.1"/>
    </source>
</evidence>
<dbReference type="Pfam" id="PF09359">
    <property type="entry name" value="VTC"/>
    <property type="match status" value="1"/>
</dbReference>
<dbReference type="InterPro" id="IPR042267">
    <property type="entry name" value="VTC_sf"/>
</dbReference>
<organism evidence="2">
    <name type="scientific">marine metagenome</name>
    <dbReference type="NCBI Taxonomy" id="408172"/>
    <lineage>
        <taxon>unclassified sequences</taxon>
        <taxon>metagenomes</taxon>
        <taxon>ecological metagenomes</taxon>
    </lineage>
</organism>
<name>A0A382PNB6_9ZZZZ</name>
<proteinExistence type="predicted"/>
<dbReference type="AlphaFoldDB" id="A0A382PNB6"/>
<evidence type="ECO:0000259" key="1">
    <source>
        <dbReference type="Pfam" id="PF09359"/>
    </source>
</evidence>
<dbReference type="InterPro" id="IPR018966">
    <property type="entry name" value="VTC_domain"/>
</dbReference>
<dbReference type="GO" id="GO:0006799">
    <property type="term" value="P:polyphosphate biosynthetic process"/>
    <property type="evidence" value="ECO:0007669"/>
    <property type="project" value="UniProtKB-ARBA"/>
</dbReference>
<feature type="domain" description="VTC" evidence="1">
    <location>
        <begin position="8"/>
        <end position="226"/>
    </location>
</feature>
<sequence length="230" mass="27256">MENNHGLRCERKFLVGDLSVDELENIILHHPAIFRPVFSERFVNNIYFDSLEFISYHQSIEGLDQRKKVRVRWYGDLSGPIKNPVLETKKKWGNVGKKETRPFSSFEFEDFFSEAETLDLNKKVPLNENLKKDLYFLEAKLINRYNRKYFLSANGCYRITLDFNIHFYPVRPFPSAFFKNTTCEPYSVLELKYKHINDNEAQKITSHLPFRLAKSSKYVSGVYKLYFFSS</sequence>
<dbReference type="EMBL" id="UINC01108209">
    <property type="protein sequence ID" value="SVC74138.1"/>
    <property type="molecule type" value="Genomic_DNA"/>
</dbReference>
<accession>A0A382PNB6</accession>
<gene>
    <name evidence="2" type="ORF">METZ01_LOCUS326992</name>
</gene>
<dbReference type="Gene3D" id="3.20.100.30">
    <property type="entry name" value="VTC, catalytic tunnel domain"/>
    <property type="match status" value="1"/>
</dbReference>
<protein>
    <recommendedName>
        <fullName evidence="1">VTC domain-containing protein</fullName>
    </recommendedName>
</protein>
<reference evidence="2" key="1">
    <citation type="submission" date="2018-05" db="EMBL/GenBank/DDBJ databases">
        <authorList>
            <person name="Lanie J.A."/>
            <person name="Ng W.-L."/>
            <person name="Kazmierczak K.M."/>
            <person name="Andrzejewski T.M."/>
            <person name="Davidsen T.M."/>
            <person name="Wayne K.J."/>
            <person name="Tettelin H."/>
            <person name="Glass J.I."/>
            <person name="Rusch D."/>
            <person name="Podicherti R."/>
            <person name="Tsui H.-C.T."/>
            <person name="Winkler M.E."/>
        </authorList>
    </citation>
    <scope>NUCLEOTIDE SEQUENCE</scope>
</reference>
<dbReference type="CDD" id="cd07750">
    <property type="entry name" value="PolyPPase_VTC_like"/>
    <property type="match status" value="1"/>
</dbReference>